<evidence type="ECO:0000313" key="2">
    <source>
        <dbReference type="Proteomes" id="UP000240527"/>
    </source>
</evidence>
<reference evidence="1 2" key="1">
    <citation type="journal article" date="2015" name="Biotechnol. Bioeng.">
        <title>Genome sequence and phenotypic characterization of Caulobacter segnis.</title>
        <authorList>
            <person name="Patel S."/>
            <person name="Fletcher B."/>
            <person name="Scott D.C."/>
            <person name="Ely B."/>
        </authorList>
    </citation>
    <scope>NUCLEOTIDE SEQUENCE [LARGE SCALE GENOMIC DNA]</scope>
    <source>
        <strain evidence="1 2">TK0059</strain>
    </source>
</reference>
<keyword evidence="2" id="KW-1185">Reference proteome</keyword>
<proteinExistence type="predicted"/>
<organism evidence="1 2">
    <name type="scientific">Caulobacter segnis</name>
    <dbReference type="NCBI Taxonomy" id="88688"/>
    <lineage>
        <taxon>Bacteria</taxon>
        <taxon>Pseudomonadati</taxon>
        <taxon>Pseudomonadota</taxon>
        <taxon>Alphaproteobacteria</taxon>
        <taxon>Caulobacterales</taxon>
        <taxon>Caulobacteraceae</taxon>
        <taxon>Caulobacter</taxon>
    </lineage>
</organism>
<accession>A0ABM6TFS1</accession>
<dbReference type="RefSeq" id="WP_013078835.1">
    <property type="nucleotide sequence ID" value="NZ_CP027850.1"/>
</dbReference>
<name>A0ABM6TFS1_9CAUL</name>
<protein>
    <recommendedName>
        <fullName evidence="3">Microcin J25-processing protein McjB C-terminal domain-containing protein</fullName>
    </recommendedName>
</protein>
<dbReference type="Proteomes" id="UP000240527">
    <property type="component" value="Chromosome"/>
</dbReference>
<evidence type="ECO:0000313" key="1">
    <source>
        <dbReference type="EMBL" id="AVQ01924.1"/>
    </source>
</evidence>
<dbReference type="EMBL" id="CP027850">
    <property type="protein sequence ID" value="AVQ01924.1"/>
    <property type="molecule type" value="Genomic_DNA"/>
</dbReference>
<sequence>MGEAEARRLAHRFRRAIEDGAPLKRDIIFERFPYGSCGDAALLLGRFLREQGAVDVRYVLGTRKLGDSWSSHAWLNVDGLTVDITADQFEDMEEAVIVAVASPWHERIFELDEDEQPGDYRAYDDHTVSRLNGLYARLLRAMIVEPPPPTHRQA</sequence>
<gene>
    <name evidence="1" type="ORF">B7G68_08735</name>
</gene>
<evidence type="ECO:0008006" key="3">
    <source>
        <dbReference type="Google" id="ProtNLM"/>
    </source>
</evidence>